<dbReference type="GO" id="GO:0005524">
    <property type="term" value="F:ATP binding"/>
    <property type="evidence" value="ECO:0007669"/>
    <property type="project" value="UniProtKB-KW"/>
</dbReference>
<dbReference type="InterPro" id="IPR010285">
    <property type="entry name" value="DNA_helicase_pif1-like_DEAD"/>
</dbReference>
<dbReference type="Pfam" id="PF05970">
    <property type="entry name" value="PIF1"/>
    <property type="match status" value="1"/>
</dbReference>
<dbReference type="SUPFAM" id="SSF52540">
    <property type="entry name" value="P-loop containing nucleoside triphosphate hydrolases"/>
    <property type="match status" value="2"/>
</dbReference>
<keyword evidence="1" id="KW-0234">DNA repair</keyword>
<dbReference type="GO" id="GO:0006281">
    <property type="term" value="P:DNA repair"/>
    <property type="evidence" value="ECO:0007669"/>
    <property type="project" value="UniProtKB-KW"/>
</dbReference>
<dbReference type="InterPro" id="IPR051055">
    <property type="entry name" value="PIF1_helicase"/>
</dbReference>
<comment type="catalytic activity">
    <reaction evidence="1">
        <text>ATP + H2O = ADP + phosphate + H(+)</text>
        <dbReference type="Rhea" id="RHEA:13065"/>
        <dbReference type="ChEBI" id="CHEBI:15377"/>
        <dbReference type="ChEBI" id="CHEBI:15378"/>
        <dbReference type="ChEBI" id="CHEBI:30616"/>
        <dbReference type="ChEBI" id="CHEBI:43474"/>
        <dbReference type="ChEBI" id="CHEBI:456216"/>
        <dbReference type="EC" id="5.6.2.3"/>
    </reaction>
</comment>
<dbReference type="AlphaFoldDB" id="A0AAD5UZB6"/>
<comment type="caution">
    <text evidence="3">The sequence shown here is derived from an EMBL/GenBank/DDBJ whole genome shotgun (WGS) entry which is preliminary data.</text>
</comment>
<feature type="domain" description="DNA helicase Pif1-like DEAD-box helicase" evidence="2">
    <location>
        <begin position="357"/>
        <end position="579"/>
    </location>
</feature>
<keyword evidence="1" id="KW-0347">Helicase</keyword>
<dbReference type="GO" id="GO:0016787">
    <property type="term" value="F:hydrolase activity"/>
    <property type="evidence" value="ECO:0007669"/>
    <property type="project" value="UniProtKB-KW"/>
</dbReference>
<dbReference type="PANTHER" id="PTHR47642">
    <property type="entry name" value="ATP-DEPENDENT DNA HELICASE"/>
    <property type="match status" value="1"/>
</dbReference>
<dbReference type="GO" id="GO:0006310">
    <property type="term" value="P:DNA recombination"/>
    <property type="evidence" value="ECO:0007669"/>
    <property type="project" value="UniProtKB-KW"/>
</dbReference>
<keyword evidence="4" id="KW-1185">Reference proteome</keyword>
<reference evidence="3" key="1">
    <citation type="submission" date="2022-07" db="EMBL/GenBank/DDBJ databases">
        <title>Genome Sequence of Physisporinus lineatus.</title>
        <authorList>
            <person name="Buettner E."/>
        </authorList>
    </citation>
    <scope>NUCLEOTIDE SEQUENCE</scope>
    <source>
        <strain evidence="3">VT162</strain>
    </source>
</reference>
<keyword evidence="1" id="KW-0227">DNA damage</keyword>
<name>A0AAD5UZB6_9APHY</name>
<proteinExistence type="inferred from homology"/>
<evidence type="ECO:0000259" key="2">
    <source>
        <dbReference type="Pfam" id="PF05970"/>
    </source>
</evidence>
<dbReference type="EC" id="5.6.2.3" evidence="1"/>
<keyword evidence="1" id="KW-0233">DNA recombination</keyword>
<dbReference type="GO" id="GO:0000723">
    <property type="term" value="P:telomere maintenance"/>
    <property type="evidence" value="ECO:0007669"/>
    <property type="project" value="InterPro"/>
</dbReference>
<evidence type="ECO:0000256" key="1">
    <source>
        <dbReference type="RuleBase" id="RU363044"/>
    </source>
</evidence>
<sequence length="1028" mass="115842">MLSRDGERVISYSRVQDFVHRPVELTYWSLYDYLRFTEVKPMSDNEREDAYNYIHSLGTASRLPRPGLLFDAQHPNVCTHRVRLISVEAAKYLTWVGGMLPRNDAKSPREEYCRVMCTLFSRKGWRSGLELKTVSQTWTEAFEGEDFPPKAVLVMKHMHELYECNDARHDYAAQRRSGNSAELPPVFASSDNISLGDLDLESDMRHEIDSAENMDIDTLTSLIQESDANNARTRRVFQQISDMHKLIDRIPYTSMADPLRGDEPSVDIPHLPSSAWKNLLTEARQNIIRQRMSALQPVTNDSTNANGVNTSSEYRSGNVSVIDPQGLEVICRSYLDDDYSLYTPTELVKKVEHDFSLNEDQLRAFTRTVAHILYPADGPLRLYLGGMAGTGKSQVIKALIALFAARNETHRFMVMAPTGTAASLVDGMTYHSALYFSHNTKTVSRRTLDKIHAGLEHVDFFFIDEISMISCTDLCRISKRLGEAFDIKQPSFAGRHVILAGDFAQLPPVAGGALYMFNVGQNRGAITPSTEDASLGKAVWHEFVDVVILRENMRQLGVSRVDIAFRSMLENLRYGACTNDDIKLIKSRVLGTNLPVSIMDRAEFRNVSILTAINSHRDAINNRASVRYARDNEQQLTKFYSVDNWDTNSYLARCATAPAHVRNELIRRRQQVLWDTPPSLSGQIAGILPLCPGMPVMLKHNEATEVCATNGAEGRVVSWHASSGLYGKRSIDTLFVELVNPPRNIQVGNLPPNVVPVAATTKAVTFYIGEKNAPFKVSRKQVHVLLNFAMTVHASQGRTRPYNVVDLSECPNHQSIYTCLSRSSSLEGTVVLQDFDTSKFTSGTSGDLRQEFKELEILDWLTEMRINGTLPDNAPKHNRASIISWYLQWKKGWLMPPKAHKSLTDKNIIPRKRVAHTGLRDPHAIRKVVSAPRVRSVPTTSIFWLPWDSCDWSCCYDATIFILWGLMKQNVLTFQVAVSENYGPVGKHILSALLALQTTADASHFSLVNCRNQWRTMLSELYPTEFAR</sequence>
<protein>
    <recommendedName>
        <fullName evidence="1">ATP-dependent DNA helicase</fullName>
        <ecNumber evidence="1">5.6.2.3</ecNumber>
    </recommendedName>
</protein>
<keyword evidence="1" id="KW-0067">ATP-binding</keyword>
<gene>
    <name evidence="3" type="ORF">NLI96_g7290</name>
</gene>
<accession>A0AAD5UZB6</accession>
<comment type="cofactor">
    <cofactor evidence="1">
        <name>Mg(2+)</name>
        <dbReference type="ChEBI" id="CHEBI:18420"/>
    </cofactor>
</comment>
<keyword evidence="1" id="KW-0378">Hydrolase</keyword>
<dbReference type="Proteomes" id="UP001212997">
    <property type="component" value="Unassembled WGS sequence"/>
</dbReference>
<dbReference type="Gene3D" id="3.40.50.300">
    <property type="entry name" value="P-loop containing nucleotide triphosphate hydrolases"/>
    <property type="match status" value="1"/>
</dbReference>
<dbReference type="InterPro" id="IPR027417">
    <property type="entry name" value="P-loop_NTPase"/>
</dbReference>
<keyword evidence="1" id="KW-0547">Nucleotide-binding</keyword>
<evidence type="ECO:0000313" key="3">
    <source>
        <dbReference type="EMBL" id="KAJ3481995.1"/>
    </source>
</evidence>
<comment type="similarity">
    <text evidence="1">Belongs to the helicase family.</text>
</comment>
<evidence type="ECO:0000313" key="4">
    <source>
        <dbReference type="Proteomes" id="UP001212997"/>
    </source>
</evidence>
<dbReference type="GO" id="GO:0043139">
    <property type="term" value="F:5'-3' DNA helicase activity"/>
    <property type="evidence" value="ECO:0007669"/>
    <property type="project" value="UniProtKB-EC"/>
</dbReference>
<dbReference type="EMBL" id="JANAWD010000294">
    <property type="protein sequence ID" value="KAJ3481995.1"/>
    <property type="molecule type" value="Genomic_DNA"/>
</dbReference>
<organism evidence="3 4">
    <name type="scientific">Meripilus lineatus</name>
    <dbReference type="NCBI Taxonomy" id="2056292"/>
    <lineage>
        <taxon>Eukaryota</taxon>
        <taxon>Fungi</taxon>
        <taxon>Dikarya</taxon>
        <taxon>Basidiomycota</taxon>
        <taxon>Agaricomycotina</taxon>
        <taxon>Agaricomycetes</taxon>
        <taxon>Polyporales</taxon>
        <taxon>Meripilaceae</taxon>
        <taxon>Meripilus</taxon>
    </lineage>
</organism>